<dbReference type="RefSeq" id="WP_006979323.1">
    <property type="nucleotide sequence ID" value="NZ_ABVL01000004.1"/>
</dbReference>
<dbReference type="AlphaFoldDB" id="B4CZB0"/>
<name>B4CZB0_9BACT</name>
<evidence type="ECO:0000313" key="1">
    <source>
        <dbReference type="EMBL" id="EDY20801.1"/>
    </source>
</evidence>
<gene>
    <name evidence="1" type="ORF">CfE428DRAFT_1998</name>
</gene>
<dbReference type="Proteomes" id="UP000005824">
    <property type="component" value="Unassembled WGS sequence"/>
</dbReference>
<reference evidence="1 2" key="1">
    <citation type="journal article" date="2011" name="J. Bacteriol.">
        <title>Genome sequence of Chthoniobacter flavus Ellin428, an aerobic heterotrophic soil bacterium.</title>
        <authorList>
            <person name="Kant R."/>
            <person name="van Passel M.W."/>
            <person name="Palva A."/>
            <person name="Lucas S."/>
            <person name="Lapidus A."/>
            <person name="Glavina Del Rio T."/>
            <person name="Dalin E."/>
            <person name="Tice H."/>
            <person name="Bruce D."/>
            <person name="Goodwin L."/>
            <person name="Pitluck S."/>
            <person name="Larimer F.W."/>
            <person name="Land M.L."/>
            <person name="Hauser L."/>
            <person name="Sangwan P."/>
            <person name="de Vos W.M."/>
            <person name="Janssen P.H."/>
            <person name="Smidt H."/>
        </authorList>
    </citation>
    <scope>NUCLEOTIDE SEQUENCE [LARGE SCALE GENOMIC DNA]</scope>
    <source>
        <strain evidence="1 2">Ellin428</strain>
    </source>
</reference>
<accession>B4CZB0</accession>
<dbReference type="EMBL" id="ABVL01000004">
    <property type="protein sequence ID" value="EDY20801.1"/>
    <property type="molecule type" value="Genomic_DNA"/>
</dbReference>
<dbReference type="eggNOG" id="COG3597">
    <property type="taxonomic scope" value="Bacteria"/>
</dbReference>
<proteinExistence type="predicted"/>
<dbReference type="STRING" id="497964.CfE428DRAFT_1998"/>
<organism evidence="1 2">
    <name type="scientific">Chthoniobacter flavus Ellin428</name>
    <dbReference type="NCBI Taxonomy" id="497964"/>
    <lineage>
        <taxon>Bacteria</taxon>
        <taxon>Pseudomonadati</taxon>
        <taxon>Verrucomicrobiota</taxon>
        <taxon>Spartobacteria</taxon>
        <taxon>Chthoniobacterales</taxon>
        <taxon>Chthoniobacteraceae</taxon>
        <taxon>Chthoniobacter</taxon>
    </lineage>
</organism>
<dbReference type="InParanoid" id="B4CZB0"/>
<keyword evidence="2" id="KW-1185">Reference proteome</keyword>
<comment type="caution">
    <text evidence="1">The sequence shown here is derived from an EMBL/GenBank/DDBJ whole genome shotgun (WGS) entry which is preliminary data.</text>
</comment>
<evidence type="ECO:0000313" key="2">
    <source>
        <dbReference type="Proteomes" id="UP000005824"/>
    </source>
</evidence>
<protein>
    <recommendedName>
        <fullName evidence="3">G domain-containing protein</fullName>
    </recommendedName>
</protein>
<sequence length="365" mass="38828">MKPSSFLPLYEKLEALVNKLPAGLQQPILREITPIKTLFLMQRPPRLVLVGPNGAGKAELLATLFGDEVFRPGEENLSDGHWQTIDRTGRGSLRLLDARRPASLPLLREVLTQEPPDLFIFARSAGPIGDSLSADLDHAVQLLPVVTPREGAVPKLMGLLLPGDGGEIEAARQELHAVLHTRPELSARMAGTLALFGDPVGQRLAELIAIELPPAAQLEMARLSSNRALQKQIAQVVIKSVTAICTAIGAQPIPLADFPILTSLQATMVAGIMHISGREMSARLAAEFMTAVGANVGLGLALREGARAAVKFLPGWGNAISGAVAGAGTYSIGHAAVSYFIEGVSLKDARSVFKRGKKEPTLLKE</sequence>
<evidence type="ECO:0008006" key="3">
    <source>
        <dbReference type="Google" id="ProtNLM"/>
    </source>
</evidence>